<dbReference type="PATRIC" id="fig|1324352.5.peg.1847"/>
<dbReference type="STRING" id="1324352.OK18_08820"/>
<proteinExistence type="predicted"/>
<dbReference type="Pfam" id="PF03432">
    <property type="entry name" value="Relaxase"/>
    <property type="match status" value="1"/>
</dbReference>
<sequence length="335" mass="38090">MIAKCKAIAHGKTALEYIFRETKLKNKLLIQNLCGDTAKRIYEEMNLVSRFNSRCRNKFLRMEIGIAPKDEAGMNWKKLQGIACEFIQAMKLQEHQVVAVTHKDTDNLHIHIIANRMSMNGAVYDTTFVSNKAARVAEELSRKHGLTIANEIRAEKRYQKPRANQTREASREKLRTMAYGLLGKYANGGLNGYASFRYDLRRQGVIVEQMTNKKGSIYGLKFHFEGQTFKASEIGREFGYNSLLKQFGLSYAAPYHSSVPIYQPKSPLQEEKRQPTPSPEPSLVESVVDVVAEGIASGVGGVLDFQVHGENYAETAFQRRLRHEANKRKKRGRRM</sequence>
<dbReference type="AlphaFoldDB" id="A0A0G3M3V5"/>
<dbReference type="OrthoDB" id="3035232at2"/>
<reference evidence="2 4" key="1">
    <citation type="submission" date="2014-11" db="EMBL/GenBank/DDBJ databases">
        <authorList>
            <person name="Park G.-S."/>
            <person name="Hong S.-J."/>
            <person name="Jung B.K."/>
            <person name="Khan A.R."/>
            <person name="Kwak Y."/>
            <person name="Shin J.-H."/>
        </authorList>
    </citation>
    <scope>NUCLEOTIDE SEQUENCE [LARGE SCALE GENOMIC DNA]</scope>
    <source>
        <strain evidence="2 4">DSM 27622</strain>
    </source>
</reference>
<protein>
    <submittedName>
        <fullName evidence="2">Mobilization protein</fullName>
    </submittedName>
</protein>
<dbReference type="KEGG" id="cgn:OK18_20745"/>
<evidence type="ECO:0000259" key="1">
    <source>
        <dbReference type="Pfam" id="PF03432"/>
    </source>
</evidence>
<evidence type="ECO:0000313" key="4">
    <source>
        <dbReference type="Proteomes" id="UP000035213"/>
    </source>
</evidence>
<accession>A0A0G3M3V5</accession>
<dbReference type="EMBL" id="CP009928">
    <property type="protein sequence ID" value="AKK72713.1"/>
    <property type="molecule type" value="Genomic_DNA"/>
</dbReference>
<dbReference type="KEGG" id="cgn:OK18_08820"/>
<feature type="domain" description="MobA/VirD2-like nuclease" evidence="1">
    <location>
        <begin position="17"/>
        <end position="146"/>
    </location>
</feature>
<organism evidence="2 4">
    <name type="scientific">Chryseobacterium gallinarum</name>
    <dbReference type="NCBI Taxonomy" id="1324352"/>
    <lineage>
        <taxon>Bacteria</taxon>
        <taxon>Pseudomonadati</taxon>
        <taxon>Bacteroidota</taxon>
        <taxon>Flavobacteriia</taxon>
        <taxon>Flavobacteriales</taxon>
        <taxon>Weeksellaceae</taxon>
        <taxon>Chryseobacterium group</taxon>
        <taxon>Chryseobacterium</taxon>
    </lineage>
</organism>
<name>A0A0G3M3V5_CHRGL</name>
<evidence type="ECO:0000313" key="3">
    <source>
        <dbReference type="EMBL" id="AKK74710.1"/>
    </source>
</evidence>
<dbReference type="RefSeq" id="WP_053327768.1">
    <property type="nucleotide sequence ID" value="NZ_CP009928.1"/>
</dbReference>
<evidence type="ECO:0000313" key="2">
    <source>
        <dbReference type="EMBL" id="AKK72713.1"/>
    </source>
</evidence>
<dbReference type="EMBL" id="CP009928">
    <property type="protein sequence ID" value="AKK74710.1"/>
    <property type="molecule type" value="Genomic_DNA"/>
</dbReference>
<dbReference type="Proteomes" id="UP000035213">
    <property type="component" value="Chromosome"/>
</dbReference>
<gene>
    <name evidence="2" type="ORF">OK18_08820</name>
    <name evidence="3" type="ORF">OK18_20745</name>
</gene>
<dbReference type="InterPro" id="IPR005094">
    <property type="entry name" value="Endonuclease_MobA/VirD2"/>
</dbReference>